<reference evidence="2" key="1">
    <citation type="journal article" date="2017" name="Nature">
        <title>The sunflower genome provides insights into oil metabolism, flowering and Asterid evolution.</title>
        <authorList>
            <person name="Badouin H."/>
            <person name="Gouzy J."/>
            <person name="Grassa C.J."/>
            <person name="Murat F."/>
            <person name="Staton S.E."/>
            <person name="Cottret L."/>
            <person name="Lelandais-Briere C."/>
            <person name="Owens G.L."/>
            <person name="Carrere S."/>
            <person name="Mayjonade B."/>
            <person name="Legrand L."/>
            <person name="Gill N."/>
            <person name="Kane N.C."/>
            <person name="Bowers J.E."/>
            <person name="Hubner S."/>
            <person name="Bellec A."/>
            <person name="Berard A."/>
            <person name="Berges H."/>
            <person name="Blanchet N."/>
            <person name="Boniface M.C."/>
            <person name="Brunel D."/>
            <person name="Catrice O."/>
            <person name="Chaidir N."/>
            <person name="Claudel C."/>
            <person name="Donnadieu C."/>
            <person name="Faraut T."/>
            <person name="Fievet G."/>
            <person name="Helmstetter N."/>
            <person name="King M."/>
            <person name="Knapp S.J."/>
            <person name="Lai Z."/>
            <person name="Le Paslier M.C."/>
            <person name="Lippi Y."/>
            <person name="Lorenzon L."/>
            <person name="Mandel J.R."/>
            <person name="Marage G."/>
            <person name="Marchand G."/>
            <person name="Marquand E."/>
            <person name="Bret-Mestries E."/>
            <person name="Morien E."/>
            <person name="Nambeesan S."/>
            <person name="Nguyen T."/>
            <person name="Pegot-Espagnet P."/>
            <person name="Pouilly N."/>
            <person name="Raftis F."/>
            <person name="Sallet E."/>
            <person name="Schiex T."/>
            <person name="Thomas J."/>
            <person name="Vandecasteele C."/>
            <person name="Vares D."/>
            <person name="Vear F."/>
            <person name="Vautrin S."/>
            <person name="Crespi M."/>
            <person name="Mangin B."/>
            <person name="Burke J.M."/>
            <person name="Salse J."/>
            <person name="Munos S."/>
            <person name="Vincourt P."/>
            <person name="Rieseberg L.H."/>
            <person name="Langlade N.B."/>
        </authorList>
    </citation>
    <scope>NUCLEOTIDE SEQUENCE</scope>
    <source>
        <tissue evidence="2">Leaves</tissue>
    </source>
</reference>
<sequence>MDAAHHRMERLLMRAIQGNIQATMARGEQPLPIPPFSPVPGEDADQGAVTSGTQGAGPLDTTQDP</sequence>
<dbReference type="Gramene" id="mRNA:HanXRQr2_Chr13g0568401">
    <property type="protein sequence ID" value="CDS:HanXRQr2_Chr13g0568401.1"/>
    <property type="gene ID" value="HanXRQr2_Chr13g0568401"/>
</dbReference>
<evidence type="ECO:0000313" key="3">
    <source>
        <dbReference type="Proteomes" id="UP000215914"/>
    </source>
</evidence>
<name>A0A9K3EDX4_HELAN</name>
<dbReference type="EMBL" id="MNCJ02000328">
    <property type="protein sequence ID" value="KAF5771736.1"/>
    <property type="molecule type" value="Genomic_DNA"/>
</dbReference>
<reference evidence="2" key="2">
    <citation type="submission" date="2020-06" db="EMBL/GenBank/DDBJ databases">
        <title>Helianthus annuus Genome sequencing and assembly Release 2.</title>
        <authorList>
            <person name="Gouzy J."/>
            <person name="Langlade N."/>
            <person name="Munos S."/>
        </authorList>
    </citation>
    <scope>NUCLEOTIDE SEQUENCE</scope>
    <source>
        <tissue evidence="2">Leaves</tissue>
    </source>
</reference>
<dbReference type="AlphaFoldDB" id="A0A9K3EDX4"/>
<gene>
    <name evidence="2" type="ORF">HanXRQr2_Chr13g0568401</name>
</gene>
<proteinExistence type="predicted"/>
<dbReference type="Proteomes" id="UP000215914">
    <property type="component" value="Unassembled WGS sequence"/>
</dbReference>
<feature type="region of interest" description="Disordered" evidence="1">
    <location>
        <begin position="23"/>
        <end position="65"/>
    </location>
</feature>
<organism evidence="2 3">
    <name type="scientific">Helianthus annuus</name>
    <name type="common">Common sunflower</name>
    <dbReference type="NCBI Taxonomy" id="4232"/>
    <lineage>
        <taxon>Eukaryota</taxon>
        <taxon>Viridiplantae</taxon>
        <taxon>Streptophyta</taxon>
        <taxon>Embryophyta</taxon>
        <taxon>Tracheophyta</taxon>
        <taxon>Spermatophyta</taxon>
        <taxon>Magnoliopsida</taxon>
        <taxon>eudicotyledons</taxon>
        <taxon>Gunneridae</taxon>
        <taxon>Pentapetalae</taxon>
        <taxon>asterids</taxon>
        <taxon>campanulids</taxon>
        <taxon>Asterales</taxon>
        <taxon>Asteraceae</taxon>
        <taxon>Asteroideae</taxon>
        <taxon>Heliantheae alliance</taxon>
        <taxon>Heliantheae</taxon>
        <taxon>Helianthus</taxon>
    </lineage>
</organism>
<accession>A0A9K3EDX4</accession>
<evidence type="ECO:0000313" key="2">
    <source>
        <dbReference type="EMBL" id="KAF5771736.1"/>
    </source>
</evidence>
<evidence type="ECO:0000256" key="1">
    <source>
        <dbReference type="SAM" id="MobiDB-lite"/>
    </source>
</evidence>
<keyword evidence="3" id="KW-1185">Reference proteome</keyword>
<comment type="caution">
    <text evidence="2">The sequence shown here is derived from an EMBL/GenBank/DDBJ whole genome shotgun (WGS) entry which is preliminary data.</text>
</comment>
<protein>
    <submittedName>
        <fullName evidence="2">Uncharacterized protein</fullName>
    </submittedName>
</protein>